<evidence type="ECO:0000256" key="6">
    <source>
        <dbReference type="ARBA" id="ARBA00040563"/>
    </source>
</evidence>
<organism evidence="9 10">
    <name type="scientific">Stereocaulon virgatum</name>
    <dbReference type="NCBI Taxonomy" id="373712"/>
    <lineage>
        <taxon>Eukaryota</taxon>
        <taxon>Fungi</taxon>
        <taxon>Dikarya</taxon>
        <taxon>Ascomycota</taxon>
        <taxon>Pezizomycotina</taxon>
        <taxon>Lecanoromycetes</taxon>
        <taxon>OSLEUM clade</taxon>
        <taxon>Lecanoromycetidae</taxon>
        <taxon>Lecanorales</taxon>
        <taxon>Lecanorineae</taxon>
        <taxon>Stereocaulaceae</taxon>
        <taxon>Stereocaulon</taxon>
    </lineage>
</organism>
<feature type="repeat" description="WD" evidence="7">
    <location>
        <begin position="418"/>
        <end position="457"/>
    </location>
</feature>
<dbReference type="PROSITE" id="PS00678">
    <property type="entry name" value="WD_REPEATS_1"/>
    <property type="match status" value="2"/>
</dbReference>
<comment type="similarity">
    <text evidence="4">Belongs to the WD repeat ASA1 family.</text>
</comment>
<accession>A0ABR4A4Q5</accession>
<evidence type="ECO:0000256" key="3">
    <source>
        <dbReference type="ARBA" id="ARBA00037338"/>
    </source>
</evidence>
<feature type="region of interest" description="Disordered" evidence="8">
    <location>
        <begin position="382"/>
        <end position="439"/>
    </location>
</feature>
<keyword evidence="2" id="KW-0677">Repeat</keyword>
<evidence type="ECO:0000256" key="2">
    <source>
        <dbReference type="ARBA" id="ARBA00022737"/>
    </source>
</evidence>
<reference evidence="9 10" key="1">
    <citation type="submission" date="2024-09" db="EMBL/GenBank/DDBJ databases">
        <title>Rethinking Asexuality: The Enigmatic Case of Functional Sexual Genes in Lepraria (Stereocaulaceae).</title>
        <authorList>
            <person name="Doellman M."/>
            <person name="Sun Y."/>
            <person name="Barcenas-Pena A."/>
            <person name="Lumbsch H.T."/>
            <person name="Grewe F."/>
        </authorList>
    </citation>
    <scope>NUCLEOTIDE SEQUENCE [LARGE SCALE GENOMIC DNA]</scope>
    <source>
        <strain evidence="9 10">Mercado 3170</strain>
    </source>
</reference>
<dbReference type="PROSITE" id="PS50294">
    <property type="entry name" value="WD_REPEATS_REGION"/>
    <property type="match status" value="2"/>
</dbReference>
<dbReference type="InterPro" id="IPR015943">
    <property type="entry name" value="WD40/YVTN_repeat-like_dom_sf"/>
</dbReference>
<gene>
    <name evidence="9" type="ORF">N7G274_007309</name>
</gene>
<evidence type="ECO:0000313" key="9">
    <source>
        <dbReference type="EMBL" id="KAL2039906.1"/>
    </source>
</evidence>
<dbReference type="InterPro" id="IPR036322">
    <property type="entry name" value="WD40_repeat_dom_sf"/>
</dbReference>
<dbReference type="PROSITE" id="PS51257">
    <property type="entry name" value="PROKAR_LIPOPROTEIN"/>
    <property type="match status" value="1"/>
</dbReference>
<proteinExistence type="inferred from homology"/>
<dbReference type="InterPro" id="IPR001680">
    <property type="entry name" value="WD40_rpt"/>
</dbReference>
<sequence length="457" mass="49617">MFEKPCLYSVSENNILHCQMSSGCLPPAQPAFILRGHSAQIHALHFTKNNARLLTADADGWIVSWNLAYKRPVAVWKAHTNAVLGLGSWGTDRIITHGRDDRLLVWKLGIEDEATLDKMLPVDAVEGSSKLPWLLHLLTVNTLNFCPFAMCHDGMPQVITTQKVLKHNDAPEPILVAVPNTVDSGGIDIYQLPAQARAANIGAERDITTGMVMALSILAHTTRIQVAAGYESGHTMVFVQNDPAAAFQKLYSARPHTEPVLSLTLSASKETYLTTSADANIAKHPFPFANSIWNTELKTIKVIPTKHSGQQGLSYRSDGKVFATAGWDSHVRVYSGKTMKELAVLKWHKEGAYATAFAAIMPATASNLHSLVDQASTSASASASASTSQSEAQSEQSATTTLDQIPEENDGVLTETKIEGHSSAVSTVQQRRDEKARSTHWLAAGAKDGKVSLWDIY</sequence>
<name>A0ABR4A4Q5_9LECA</name>
<dbReference type="EMBL" id="JBEFKJ010000023">
    <property type="protein sequence ID" value="KAL2039906.1"/>
    <property type="molecule type" value="Genomic_DNA"/>
</dbReference>
<comment type="caution">
    <text evidence="9">The sequence shown here is derived from an EMBL/GenBank/DDBJ whole genome shotgun (WGS) entry which is preliminary data.</text>
</comment>
<dbReference type="Proteomes" id="UP001590950">
    <property type="component" value="Unassembled WGS sequence"/>
</dbReference>
<dbReference type="PROSITE" id="PS50082">
    <property type="entry name" value="WD_REPEATS_2"/>
    <property type="match status" value="2"/>
</dbReference>
<protein>
    <recommendedName>
        <fullName evidence="6">ASTRA-associated protein 1</fullName>
    </recommendedName>
</protein>
<feature type="repeat" description="WD" evidence="7">
    <location>
        <begin position="34"/>
        <end position="75"/>
    </location>
</feature>
<comment type="subunit">
    <text evidence="5">Component of the ASTRA chromatin remodeling machinery complex.</text>
</comment>
<evidence type="ECO:0000256" key="5">
    <source>
        <dbReference type="ARBA" id="ARBA00038749"/>
    </source>
</evidence>
<evidence type="ECO:0000256" key="7">
    <source>
        <dbReference type="PROSITE-ProRule" id="PRU00221"/>
    </source>
</evidence>
<keyword evidence="1 7" id="KW-0853">WD repeat</keyword>
<dbReference type="SMART" id="SM00320">
    <property type="entry name" value="WD40"/>
    <property type="match status" value="5"/>
</dbReference>
<dbReference type="SUPFAM" id="SSF50978">
    <property type="entry name" value="WD40 repeat-like"/>
    <property type="match status" value="1"/>
</dbReference>
<evidence type="ECO:0000256" key="8">
    <source>
        <dbReference type="SAM" id="MobiDB-lite"/>
    </source>
</evidence>
<dbReference type="Gene3D" id="2.130.10.10">
    <property type="entry name" value="YVTN repeat-like/Quinoprotein amine dehydrogenase"/>
    <property type="match status" value="2"/>
</dbReference>
<dbReference type="PANTHER" id="PTHR19854">
    <property type="entry name" value="TRANSDUCIN BETA-LIKE 3"/>
    <property type="match status" value="1"/>
</dbReference>
<comment type="function">
    <text evidence="3">Component of the ASTRA complex involved in chromatin remodeling.</text>
</comment>
<dbReference type="Pfam" id="PF00400">
    <property type="entry name" value="WD40"/>
    <property type="match status" value="3"/>
</dbReference>
<evidence type="ECO:0000256" key="1">
    <source>
        <dbReference type="ARBA" id="ARBA00022574"/>
    </source>
</evidence>
<dbReference type="PANTHER" id="PTHR19854:SF1">
    <property type="entry name" value="GUANINE NUCLEOTIDE-BINDING PROTEIN SUBUNIT BETA-LIKE PROTEIN 1"/>
    <property type="match status" value="1"/>
</dbReference>
<dbReference type="InterPro" id="IPR019775">
    <property type="entry name" value="WD40_repeat_CS"/>
</dbReference>
<evidence type="ECO:0000313" key="10">
    <source>
        <dbReference type="Proteomes" id="UP001590950"/>
    </source>
</evidence>
<feature type="compositionally biased region" description="Low complexity" evidence="8">
    <location>
        <begin position="382"/>
        <end position="401"/>
    </location>
</feature>
<evidence type="ECO:0000256" key="4">
    <source>
        <dbReference type="ARBA" id="ARBA00037931"/>
    </source>
</evidence>
<keyword evidence="10" id="KW-1185">Reference proteome</keyword>